<dbReference type="InterPro" id="IPR028992">
    <property type="entry name" value="Hedgehog/Intein_dom"/>
</dbReference>
<keyword evidence="3" id="KW-1185">Reference proteome</keyword>
<evidence type="ECO:0000259" key="1">
    <source>
        <dbReference type="Pfam" id="PF13403"/>
    </source>
</evidence>
<proteinExistence type="predicted"/>
<protein>
    <recommendedName>
        <fullName evidence="1">Hedgehog/Intein (Hint) domain-containing protein</fullName>
    </recommendedName>
</protein>
<dbReference type="Pfam" id="PF13403">
    <property type="entry name" value="Hint_2"/>
    <property type="match status" value="1"/>
</dbReference>
<dbReference type="EMBL" id="VDFU01000001">
    <property type="protein sequence ID" value="TNC52820.1"/>
    <property type="molecule type" value="Genomic_DNA"/>
</dbReference>
<organism evidence="2 3">
    <name type="scientific">Rubellimicrobium rubrum</name>
    <dbReference type="NCBI Taxonomy" id="2585369"/>
    <lineage>
        <taxon>Bacteria</taxon>
        <taxon>Pseudomonadati</taxon>
        <taxon>Pseudomonadota</taxon>
        <taxon>Alphaproteobacteria</taxon>
        <taxon>Rhodobacterales</taxon>
        <taxon>Roseobacteraceae</taxon>
        <taxon>Rubellimicrobium</taxon>
    </lineage>
</organism>
<accession>A0A5C4N808</accession>
<evidence type="ECO:0000313" key="3">
    <source>
        <dbReference type="Proteomes" id="UP000305887"/>
    </source>
</evidence>
<dbReference type="Proteomes" id="UP000305887">
    <property type="component" value="Unassembled WGS sequence"/>
</dbReference>
<sequence>MFRKEGSMRHETEFRTDALSLTRLAGLGTGSRIRTSKGDLAVNQLKRGDTIVTRNGHRTLLDIEARGARLAPVCILAEALGPQHPAQHLLLGPATRLFLPRSPHGMEVFRLMDGSIVTEESPRGMTLWTLIFREPEVITVEGIEVWA</sequence>
<dbReference type="AlphaFoldDB" id="A0A5C4N808"/>
<name>A0A5C4N808_9RHOB</name>
<gene>
    <name evidence="2" type="ORF">FHG66_00555</name>
</gene>
<reference evidence="2 3" key="1">
    <citation type="submission" date="2019-06" db="EMBL/GenBank/DDBJ databases">
        <title>YIM 131921 draft genome.</title>
        <authorList>
            <person name="Jiang L."/>
        </authorList>
    </citation>
    <scope>NUCLEOTIDE SEQUENCE [LARGE SCALE GENOMIC DNA]</scope>
    <source>
        <strain evidence="2 3">YIM 131921</strain>
    </source>
</reference>
<evidence type="ECO:0000313" key="2">
    <source>
        <dbReference type="EMBL" id="TNC52820.1"/>
    </source>
</evidence>
<dbReference type="OrthoDB" id="7873527at2"/>
<feature type="domain" description="Hedgehog/Intein (Hint)" evidence="1">
    <location>
        <begin position="29"/>
        <end position="144"/>
    </location>
</feature>
<comment type="caution">
    <text evidence="2">The sequence shown here is derived from an EMBL/GenBank/DDBJ whole genome shotgun (WGS) entry which is preliminary data.</text>
</comment>